<dbReference type="InterPro" id="IPR029063">
    <property type="entry name" value="SAM-dependent_MTases_sf"/>
</dbReference>
<dbReference type="InterPro" id="IPR006342">
    <property type="entry name" value="FkbM_mtfrase"/>
</dbReference>
<proteinExistence type="predicted"/>
<comment type="caution">
    <text evidence="2">The sequence shown here is derived from an EMBL/GenBank/DDBJ whole genome shotgun (WGS) entry which is preliminary data.</text>
</comment>
<dbReference type="EMBL" id="BART01007850">
    <property type="protein sequence ID" value="GAG64605.1"/>
    <property type="molecule type" value="Genomic_DNA"/>
</dbReference>
<feature type="non-terminal residue" evidence="2">
    <location>
        <position position="1"/>
    </location>
</feature>
<sequence>SFRLLLRPLGVALSSIFEVERAEWAFYVRYIRQGMIVFDVGAYVGELSLLFSRFCGQQGQVHAFEPSKASFKRLRTICKLPNRGNIVPNHLALADKEGVVKLNVYSDD</sequence>
<protein>
    <recommendedName>
        <fullName evidence="1">Methyltransferase FkbM domain-containing protein</fullName>
    </recommendedName>
</protein>
<organism evidence="2">
    <name type="scientific">marine sediment metagenome</name>
    <dbReference type="NCBI Taxonomy" id="412755"/>
    <lineage>
        <taxon>unclassified sequences</taxon>
        <taxon>metagenomes</taxon>
        <taxon>ecological metagenomes</taxon>
    </lineage>
</organism>
<evidence type="ECO:0000259" key="1">
    <source>
        <dbReference type="Pfam" id="PF05050"/>
    </source>
</evidence>
<dbReference type="SUPFAM" id="SSF53335">
    <property type="entry name" value="S-adenosyl-L-methionine-dependent methyltransferases"/>
    <property type="match status" value="1"/>
</dbReference>
<dbReference type="Gene3D" id="3.40.50.150">
    <property type="entry name" value="Vaccinia Virus protein VP39"/>
    <property type="match status" value="1"/>
</dbReference>
<dbReference type="AlphaFoldDB" id="X0Z5G4"/>
<feature type="domain" description="Methyltransferase FkbM" evidence="1">
    <location>
        <begin position="39"/>
        <end position="103"/>
    </location>
</feature>
<reference evidence="2" key="1">
    <citation type="journal article" date="2014" name="Front. Microbiol.">
        <title>High frequency of phylogenetically diverse reductive dehalogenase-homologous genes in deep subseafloor sedimentary metagenomes.</title>
        <authorList>
            <person name="Kawai M."/>
            <person name="Futagami T."/>
            <person name="Toyoda A."/>
            <person name="Takaki Y."/>
            <person name="Nishi S."/>
            <person name="Hori S."/>
            <person name="Arai W."/>
            <person name="Tsubouchi T."/>
            <person name="Morono Y."/>
            <person name="Uchiyama I."/>
            <person name="Ito T."/>
            <person name="Fujiyama A."/>
            <person name="Inagaki F."/>
            <person name="Takami H."/>
        </authorList>
    </citation>
    <scope>NUCLEOTIDE SEQUENCE</scope>
    <source>
        <strain evidence="2">Expedition CK06-06</strain>
    </source>
</reference>
<dbReference type="Pfam" id="PF05050">
    <property type="entry name" value="Methyltransf_21"/>
    <property type="match status" value="1"/>
</dbReference>
<name>X0Z5G4_9ZZZZ</name>
<gene>
    <name evidence="2" type="ORF">S01H4_17783</name>
</gene>
<evidence type="ECO:0000313" key="2">
    <source>
        <dbReference type="EMBL" id="GAG64605.1"/>
    </source>
</evidence>
<accession>X0Z5G4</accession>
<dbReference type="NCBIfam" id="TIGR01444">
    <property type="entry name" value="fkbM_fam"/>
    <property type="match status" value="1"/>
</dbReference>